<dbReference type="EMBL" id="VXAV01001292">
    <property type="protein sequence ID" value="NXL84247.1"/>
    <property type="molecule type" value="Genomic_DNA"/>
</dbReference>
<dbReference type="GO" id="GO:0003964">
    <property type="term" value="F:RNA-directed DNA polymerase activity"/>
    <property type="evidence" value="ECO:0007669"/>
    <property type="project" value="UniProtKB-KW"/>
</dbReference>
<dbReference type="SUPFAM" id="SSF56672">
    <property type="entry name" value="DNA/RNA polymerases"/>
    <property type="match status" value="1"/>
</dbReference>
<dbReference type="InterPro" id="IPR043128">
    <property type="entry name" value="Rev_trsase/Diguanyl_cyclase"/>
</dbReference>
<evidence type="ECO:0000313" key="9">
    <source>
        <dbReference type="Proteomes" id="UP000562322"/>
    </source>
</evidence>
<evidence type="ECO:0000256" key="5">
    <source>
        <dbReference type="ARBA" id="ARBA00022801"/>
    </source>
</evidence>
<dbReference type="PANTHER" id="PTHR41694">
    <property type="entry name" value="ENDOGENOUS RETROVIRUS GROUP K MEMBER POL PROTEIN"/>
    <property type="match status" value="1"/>
</dbReference>
<dbReference type="Proteomes" id="UP000562322">
    <property type="component" value="Unassembled WGS sequence"/>
</dbReference>
<comment type="caution">
    <text evidence="8">The sequence shown here is derived from an EMBL/GenBank/DDBJ whole genome shotgun (WGS) entry which is preliminary data.</text>
</comment>
<evidence type="ECO:0000313" key="8">
    <source>
        <dbReference type="EMBL" id="NXL84247.1"/>
    </source>
</evidence>
<keyword evidence="1" id="KW-0808">Transferase</keyword>
<reference evidence="8 9" key="1">
    <citation type="submission" date="2019-09" db="EMBL/GenBank/DDBJ databases">
        <title>Bird 10,000 Genomes (B10K) Project - Family phase.</title>
        <authorList>
            <person name="Zhang G."/>
        </authorList>
    </citation>
    <scope>NUCLEOTIDE SEQUENCE [LARGE SCALE GENOMIC DNA]</scope>
    <source>
        <strain evidence="8">B10K-DU-001-39</strain>
        <tissue evidence="8">Muscle</tissue>
    </source>
</reference>
<evidence type="ECO:0000259" key="7">
    <source>
        <dbReference type="Pfam" id="PF06817"/>
    </source>
</evidence>
<feature type="non-terminal residue" evidence="8">
    <location>
        <position position="99"/>
    </location>
</feature>
<feature type="domain" description="Reverse transcriptase thumb" evidence="7">
    <location>
        <begin position="2"/>
        <end position="49"/>
    </location>
</feature>
<evidence type="ECO:0000256" key="2">
    <source>
        <dbReference type="ARBA" id="ARBA00022695"/>
    </source>
</evidence>
<dbReference type="GO" id="GO:0035613">
    <property type="term" value="F:RNA stem-loop binding"/>
    <property type="evidence" value="ECO:0007669"/>
    <property type="project" value="TreeGrafter"/>
</dbReference>
<keyword evidence="2" id="KW-0548">Nucleotidyltransferase</keyword>
<name>A0A7L0VZD1_ALELA</name>
<keyword evidence="4" id="KW-0255">Endonuclease</keyword>
<dbReference type="InterPro" id="IPR043502">
    <property type="entry name" value="DNA/RNA_pol_sf"/>
</dbReference>
<keyword evidence="5" id="KW-0378">Hydrolase</keyword>
<organism evidence="8 9">
    <name type="scientific">Alectura lathami</name>
    <name type="common">Australian brush turkey</name>
    <dbReference type="NCBI Taxonomy" id="81907"/>
    <lineage>
        <taxon>Eukaryota</taxon>
        <taxon>Metazoa</taxon>
        <taxon>Chordata</taxon>
        <taxon>Craniata</taxon>
        <taxon>Vertebrata</taxon>
        <taxon>Euteleostomi</taxon>
        <taxon>Archelosauria</taxon>
        <taxon>Archosauria</taxon>
        <taxon>Dinosauria</taxon>
        <taxon>Saurischia</taxon>
        <taxon>Theropoda</taxon>
        <taxon>Coelurosauria</taxon>
        <taxon>Aves</taxon>
        <taxon>Neognathae</taxon>
        <taxon>Galloanserae</taxon>
        <taxon>Galliformes</taxon>
        <taxon>Megapodiidae</taxon>
        <taxon>Alectura</taxon>
    </lineage>
</organism>
<gene>
    <name evidence="8" type="primary">Ervk18_0</name>
    <name evidence="8" type="ORF">ALELAT_R15255</name>
</gene>
<evidence type="ECO:0000256" key="6">
    <source>
        <dbReference type="ARBA" id="ARBA00022918"/>
    </source>
</evidence>
<feature type="non-terminal residue" evidence="8">
    <location>
        <position position="1"/>
    </location>
</feature>
<evidence type="ECO:0000256" key="3">
    <source>
        <dbReference type="ARBA" id="ARBA00022722"/>
    </source>
</evidence>
<dbReference type="AlphaFoldDB" id="A0A7L0VZD1"/>
<evidence type="ECO:0000256" key="4">
    <source>
        <dbReference type="ARBA" id="ARBA00022759"/>
    </source>
</evidence>
<evidence type="ECO:0000256" key="1">
    <source>
        <dbReference type="ARBA" id="ARBA00022679"/>
    </source>
</evidence>
<sequence>VQKLVGSINWIRPYLGITNTQLAPLLELLQGSENPTDKRSFSDAAKQVIETVETALKSKSVARIDLTVCVQLFILKDHEVPYGILCQWNDNWEDKLHIL</sequence>
<keyword evidence="6" id="KW-0695">RNA-directed DNA polymerase</keyword>
<dbReference type="GO" id="GO:0016787">
    <property type="term" value="F:hydrolase activity"/>
    <property type="evidence" value="ECO:0007669"/>
    <property type="project" value="UniProtKB-KW"/>
</dbReference>
<accession>A0A7L0VZD1</accession>
<dbReference type="Pfam" id="PF06817">
    <property type="entry name" value="RVT_thumb"/>
    <property type="match status" value="1"/>
</dbReference>
<dbReference type="GO" id="GO:0004519">
    <property type="term" value="F:endonuclease activity"/>
    <property type="evidence" value="ECO:0007669"/>
    <property type="project" value="UniProtKB-KW"/>
</dbReference>
<protein>
    <submittedName>
        <fullName evidence="8">POK18 protein</fullName>
    </submittedName>
</protein>
<dbReference type="Gene3D" id="3.30.70.270">
    <property type="match status" value="1"/>
</dbReference>
<keyword evidence="9" id="KW-1185">Reference proteome</keyword>
<proteinExistence type="predicted"/>
<dbReference type="PANTHER" id="PTHR41694:SF3">
    <property type="entry name" value="RNA-DIRECTED DNA POLYMERASE-RELATED"/>
    <property type="match status" value="1"/>
</dbReference>
<dbReference type="InterPro" id="IPR010661">
    <property type="entry name" value="RVT_thumb"/>
</dbReference>
<keyword evidence="3" id="KW-0540">Nuclease</keyword>
<dbReference type="OrthoDB" id="9395730at2759"/>